<dbReference type="InterPro" id="IPR021133">
    <property type="entry name" value="HEAT_type_2"/>
</dbReference>
<name>A0A2S7E859_9XANT</name>
<keyword evidence="2" id="KW-1185">Reference proteome</keyword>
<dbReference type="RefSeq" id="WP_128418400.1">
    <property type="nucleotide sequence ID" value="NZ_MDEJ01000218.1"/>
</dbReference>
<dbReference type="AlphaFoldDB" id="A0A2S7E859"/>
<reference evidence="2" key="1">
    <citation type="submission" date="2016-08" db="EMBL/GenBank/DDBJ databases">
        <authorList>
            <person name="Merda D."/>
            <person name="Briand M."/>
            <person name="Taghouti G."/>
            <person name="Carrere S."/>
            <person name="Gouzy J."/>
            <person name="Portier P."/>
            <person name="Jacques M.-A."/>
            <person name="Fischer-Le Saux M."/>
        </authorList>
    </citation>
    <scope>NUCLEOTIDE SEQUENCE [LARGE SCALE GENOMIC DNA]</scope>
    <source>
        <strain evidence="2">CFBP1817</strain>
    </source>
</reference>
<protein>
    <recommendedName>
        <fullName evidence="3">HEAT repeat domain-containing protein</fullName>
    </recommendedName>
</protein>
<evidence type="ECO:0000313" key="1">
    <source>
        <dbReference type="EMBL" id="PPU86308.1"/>
    </source>
</evidence>
<accession>A0A2S7E859</accession>
<dbReference type="EMBL" id="MDEJ01000218">
    <property type="protein sequence ID" value="PPU86308.1"/>
    <property type="molecule type" value="Genomic_DNA"/>
</dbReference>
<dbReference type="InterPro" id="IPR016024">
    <property type="entry name" value="ARM-type_fold"/>
</dbReference>
<dbReference type="Gene3D" id="1.25.10.10">
    <property type="entry name" value="Leucine-rich Repeat Variant"/>
    <property type="match status" value="1"/>
</dbReference>
<gene>
    <name evidence="1" type="ORF">XpopCFBP1817_19595</name>
</gene>
<evidence type="ECO:0000313" key="2">
    <source>
        <dbReference type="Proteomes" id="UP000239939"/>
    </source>
</evidence>
<dbReference type="PROSITE" id="PS50077">
    <property type="entry name" value="HEAT_REPEAT"/>
    <property type="match status" value="1"/>
</dbReference>
<dbReference type="InterPro" id="IPR011989">
    <property type="entry name" value="ARM-like"/>
</dbReference>
<evidence type="ECO:0008006" key="3">
    <source>
        <dbReference type="Google" id="ProtNLM"/>
    </source>
</evidence>
<comment type="caution">
    <text evidence="1">The sequence shown here is derived from an EMBL/GenBank/DDBJ whole genome shotgun (WGS) entry which is preliminary data.</text>
</comment>
<sequence>MVQALGAMKNRAGVPALLDLCDHSQHFVRWAAMQALGYVAPELLMPRLQLAAGDPHLHVREAAKKVLNRISQR</sequence>
<dbReference type="Proteomes" id="UP000239939">
    <property type="component" value="Unassembled WGS sequence"/>
</dbReference>
<proteinExistence type="predicted"/>
<organism evidence="1 2">
    <name type="scientific">Xanthomonas populi</name>
    <dbReference type="NCBI Taxonomy" id="53414"/>
    <lineage>
        <taxon>Bacteria</taxon>
        <taxon>Pseudomonadati</taxon>
        <taxon>Pseudomonadota</taxon>
        <taxon>Gammaproteobacteria</taxon>
        <taxon>Lysobacterales</taxon>
        <taxon>Lysobacteraceae</taxon>
        <taxon>Xanthomonas</taxon>
    </lineage>
</organism>
<dbReference type="Pfam" id="PF13646">
    <property type="entry name" value="HEAT_2"/>
    <property type="match status" value="1"/>
</dbReference>
<dbReference type="SUPFAM" id="SSF48371">
    <property type="entry name" value="ARM repeat"/>
    <property type="match status" value="1"/>
</dbReference>
<dbReference type="OrthoDB" id="6064877at2"/>